<feature type="transmembrane region" description="Helical" evidence="8">
    <location>
        <begin position="612"/>
        <end position="632"/>
    </location>
</feature>
<dbReference type="PANTHER" id="PTHR43840">
    <property type="entry name" value="MITOCHONDRIAL METAL TRANSPORTER 1-RELATED"/>
    <property type="match status" value="1"/>
</dbReference>
<feature type="transmembrane region" description="Helical" evidence="8">
    <location>
        <begin position="828"/>
        <end position="847"/>
    </location>
</feature>
<dbReference type="AlphaFoldDB" id="A0A0V1BF00"/>
<dbReference type="InterPro" id="IPR027469">
    <property type="entry name" value="Cation_efflux_TMD_sf"/>
</dbReference>
<dbReference type="InterPro" id="IPR027470">
    <property type="entry name" value="Cation_efflux_CTD"/>
</dbReference>
<feature type="transmembrane region" description="Helical" evidence="8">
    <location>
        <begin position="120"/>
        <end position="141"/>
    </location>
</feature>
<dbReference type="OrthoDB" id="7933078at2759"/>
<dbReference type="Gene3D" id="1.20.1510.10">
    <property type="entry name" value="Cation efflux protein transmembrane domain"/>
    <property type="match status" value="1"/>
</dbReference>
<reference evidence="11 12" key="1">
    <citation type="submission" date="2015-01" db="EMBL/GenBank/DDBJ databases">
        <title>Evolution of Trichinella species and genotypes.</title>
        <authorList>
            <person name="Korhonen P.K."/>
            <person name="Edoardo P."/>
            <person name="Giuseppe L.R."/>
            <person name="Gasser R.B."/>
        </authorList>
    </citation>
    <scope>NUCLEOTIDE SEQUENCE [LARGE SCALE GENOMIC DNA]</scope>
    <source>
        <strain evidence="11">ISS3</strain>
    </source>
</reference>
<dbReference type="InterPro" id="IPR050291">
    <property type="entry name" value="CDF_Transporter"/>
</dbReference>
<evidence type="ECO:0000256" key="8">
    <source>
        <dbReference type="SAM" id="Phobius"/>
    </source>
</evidence>
<dbReference type="InterPro" id="IPR006214">
    <property type="entry name" value="Bax_inhibitor_1-related"/>
</dbReference>
<dbReference type="GO" id="GO:0016020">
    <property type="term" value="C:membrane"/>
    <property type="evidence" value="ECO:0007669"/>
    <property type="project" value="InterPro"/>
</dbReference>
<feature type="transmembrane region" description="Helical" evidence="8">
    <location>
        <begin position="222"/>
        <end position="243"/>
    </location>
</feature>
<evidence type="ECO:0000259" key="9">
    <source>
        <dbReference type="Pfam" id="PF01545"/>
    </source>
</evidence>
<dbReference type="PANTHER" id="PTHR43840:SF13">
    <property type="entry name" value="CATION EFFLUX PROTEIN CYTOPLASMIC DOMAIN-CONTAINING PROTEIN"/>
    <property type="match status" value="1"/>
</dbReference>
<sequence>LLRLFDEHHLICSSEFLFNSGRLKYSFRWAIKFHVLFDLPTMNSNENTPLSPPGNLDFTALLEKAAKECKDRNARQYYRRQLKLLQNFQKDRAHVNSLQNNQVDSSETLKSSSTVASMRLAKVTLFFNLVLLVVKLVAAVLSGSFSVVSSVVDSAVDITSGLIIWLTSRAIKRRDLSVYPRGRTRLEPLALILISFIMGSASIQVIGKSVEAIISRNIKPDVQINTIAIMVATVVVKAVLWILCDCFKDANSKVLAQDHRNDCISNSSAILFAFLGDRYWVYLDPIGAILVSLYLLATWIATGYKQVSIISGKAASPWIVSRITKICLDHDERCKHIDTVLVYHFGVRYLVEVHIVLDENITLKEAHDISEPLQRKIEHLPYVERAFVHVDYEFDHRPEDEHKIVTNVRAKIANFKLGIYLWSVRLGEMKGCFCSHDNIPPTMQYPAAANVGKDNVEGGQDNIAIHFNDSTIRSMFIQKVFLIVTAQLCVVSGVVALFTFNEHVKKYASEDRALQFLAFLFYFFSTLAIALNDEIRRRYPMNFVLLGVLFYIRDNTYRESCKSTVSLAIMAGTIASMVKSEVVMIAATVTCLTCLLVALLAAFVKFDLTELLFPMYVIGIGLCVYGLVLMFFHTWFGISDVSHAFYSLLIIIFFLMYLAIDIQLIMGNKKYSLSPEEYILAAMLLYVDIIHIFINYVSLLSNQPPYYNSYYVPGQAPPAPGWHAPPPSQQGWQQPPPTGGQYGYSQGGYPPYPPYPQTENAGVYSSHPAAENHGEDPKFGFGFSDKSIRQGFIRKVFLILTAQLMVVTAMVAMFTYNDGVKGFVRRNLWTHWLALVTFLVTYIVIGCCNNVRRRYPGNIICLAVLTLALGYITGTTASFYDSQTVILAILICCLCCGAVVIFSMQTKYDFTACLGVVFMLSMGLFLFGILATIFTLAFRAPIVHVVYAGFAAYLAIDVQMVVGGKRFEISPEDYVFAAVQLLVDIVYIFLYLLEIIGYSKNVLYFTNRSYSPSGLRPEQFRLFSYVCEEKSKNVCNDENLNCVESASR</sequence>
<feature type="transmembrane region" description="Helical" evidence="8">
    <location>
        <begin position="480"/>
        <end position="500"/>
    </location>
</feature>
<feature type="domain" description="Cation efflux protein cytoplasmic" evidence="10">
    <location>
        <begin position="320"/>
        <end position="391"/>
    </location>
</feature>
<keyword evidence="4 8" id="KW-0812">Transmembrane</keyword>
<evidence type="ECO:0000313" key="11">
    <source>
        <dbReference type="EMBL" id="KRY35473.1"/>
    </source>
</evidence>
<proteinExistence type="inferred from homology"/>
<dbReference type="InterPro" id="IPR036837">
    <property type="entry name" value="Cation_efflux_CTD_sf"/>
</dbReference>
<dbReference type="SUPFAM" id="SSF160240">
    <property type="entry name" value="Cation efflux protein cytoplasmic domain-like"/>
    <property type="match status" value="1"/>
</dbReference>
<accession>A0A0V1BF00</accession>
<dbReference type="Pfam" id="PF01545">
    <property type="entry name" value="Cation_efflux"/>
    <property type="match status" value="1"/>
</dbReference>
<dbReference type="Proteomes" id="UP000054776">
    <property type="component" value="Unassembled WGS sequence"/>
</dbReference>
<comment type="similarity">
    <text evidence="2">Belongs to the cation diffusion facilitator (CDF) transporter (TC 2.A.4) family. SLC30A subfamily.</text>
</comment>
<keyword evidence="7 8" id="KW-0472">Membrane</keyword>
<gene>
    <name evidence="11" type="primary">GRINA</name>
    <name evidence="11" type="ORF">T01_16057</name>
</gene>
<comment type="subcellular location">
    <subcellularLocation>
        <location evidence="1">Endomembrane system</location>
        <topology evidence="1">Multi-pass membrane protein</topology>
    </subcellularLocation>
</comment>
<feature type="transmembrane region" description="Helical" evidence="8">
    <location>
        <begin position="859"/>
        <end position="879"/>
    </location>
</feature>
<protein>
    <submittedName>
        <fullName evidence="11">Protein lifeguard 1</fullName>
    </submittedName>
</protein>
<feature type="transmembrane region" description="Helical" evidence="8">
    <location>
        <begin position="916"/>
        <end position="938"/>
    </location>
</feature>
<dbReference type="NCBIfam" id="TIGR01297">
    <property type="entry name" value="CDF"/>
    <property type="match status" value="1"/>
</dbReference>
<keyword evidence="5 8" id="KW-1133">Transmembrane helix</keyword>
<feature type="transmembrane region" description="Helical" evidence="8">
    <location>
        <begin position="974"/>
        <end position="993"/>
    </location>
</feature>
<keyword evidence="3" id="KW-0813">Transport</keyword>
<evidence type="ECO:0000259" key="10">
    <source>
        <dbReference type="Pfam" id="PF16916"/>
    </source>
</evidence>
<dbReference type="FunFam" id="1.20.1510.10:FF:000005">
    <property type="entry name" value="Putative Cation diffusion facilitator 1"/>
    <property type="match status" value="1"/>
</dbReference>
<feature type="domain" description="Cation efflux protein transmembrane" evidence="9">
    <location>
        <begin position="122"/>
        <end position="310"/>
    </location>
</feature>
<evidence type="ECO:0000256" key="5">
    <source>
        <dbReference type="ARBA" id="ARBA00022989"/>
    </source>
</evidence>
<keyword evidence="12" id="KW-1185">Reference proteome</keyword>
<dbReference type="FunFam" id="3.30.70.1350:FF:000001">
    <property type="entry name" value="Metal tolerance protein 11"/>
    <property type="match status" value="1"/>
</dbReference>
<dbReference type="Pfam" id="PF16916">
    <property type="entry name" value="ZT_dimer"/>
    <property type="match status" value="1"/>
</dbReference>
<comment type="caution">
    <text evidence="11">The sequence shown here is derived from an EMBL/GenBank/DDBJ whole genome shotgun (WGS) entry which is preliminary data.</text>
</comment>
<feature type="transmembrane region" description="Helical" evidence="8">
    <location>
        <begin position="644"/>
        <end position="666"/>
    </location>
</feature>
<name>A0A0V1BF00_TRISP</name>
<dbReference type="eggNOG" id="KOG2322">
    <property type="taxonomic scope" value="Eukaryota"/>
</dbReference>
<evidence type="ECO:0000256" key="7">
    <source>
        <dbReference type="ARBA" id="ARBA00023136"/>
    </source>
</evidence>
<evidence type="ECO:0000256" key="3">
    <source>
        <dbReference type="ARBA" id="ARBA00022448"/>
    </source>
</evidence>
<evidence type="ECO:0000256" key="4">
    <source>
        <dbReference type="ARBA" id="ARBA00022692"/>
    </source>
</evidence>
<dbReference type="GO" id="GO:0012505">
    <property type="term" value="C:endomembrane system"/>
    <property type="evidence" value="ECO:0007669"/>
    <property type="project" value="UniProtKB-SubCell"/>
</dbReference>
<dbReference type="InterPro" id="IPR058533">
    <property type="entry name" value="Cation_efflux_TM"/>
</dbReference>
<evidence type="ECO:0000256" key="6">
    <source>
        <dbReference type="ARBA" id="ARBA00023065"/>
    </source>
</evidence>
<feature type="transmembrane region" description="Helical" evidence="8">
    <location>
        <begin position="678"/>
        <end position="699"/>
    </location>
</feature>
<dbReference type="Gene3D" id="3.30.70.1350">
    <property type="entry name" value="Cation efflux protein, cytoplasmic domain"/>
    <property type="match status" value="1"/>
</dbReference>
<feature type="transmembrane region" description="Helical" evidence="8">
    <location>
        <begin position="796"/>
        <end position="816"/>
    </location>
</feature>
<feature type="transmembrane region" description="Helical" evidence="8">
    <location>
        <begin position="188"/>
        <end position="207"/>
    </location>
</feature>
<dbReference type="GO" id="GO:0008324">
    <property type="term" value="F:monoatomic cation transmembrane transporter activity"/>
    <property type="evidence" value="ECO:0007669"/>
    <property type="project" value="InterPro"/>
</dbReference>
<evidence type="ECO:0000256" key="1">
    <source>
        <dbReference type="ARBA" id="ARBA00004127"/>
    </source>
</evidence>
<dbReference type="EMBL" id="JYDH01000053">
    <property type="protein sequence ID" value="KRY35473.1"/>
    <property type="molecule type" value="Genomic_DNA"/>
</dbReference>
<dbReference type="CDD" id="cd10428">
    <property type="entry name" value="LFG_like"/>
    <property type="match status" value="1"/>
</dbReference>
<feature type="non-terminal residue" evidence="11">
    <location>
        <position position="1"/>
    </location>
</feature>
<dbReference type="STRING" id="6334.A0A0V1BF00"/>
<feature type="transmembrane region" description="Helical" evidence="8">
    <location>
        <begin position="582"/>
        <end position="606"/>
    </location>
</feature>
<evidence type="ECO:0000256" key="2">
    <source>
        <dbReference type="ARBA" id="ARBA00008873"/>
    </source>
</evidence>
<dbReference type="Pfam" id="PF01027">
    <property type="entry name" value="Bax1-I"/>
    <property type="match status" value="2"/>
</dbReference>
<dbReference type="SUPFAM" id="SSF161111">
    <property type="entry name" value="Cation efflux protein transmembrane domain-like"/>
    <property type="match status" value="1"/>
</dbReference>
<evidence type="ECO:0000313" key="12">
    <source>
        <dbReference type="Proteomes" id="UP000054776"/>
    </source>
</evidence>
<feature type="transmembrane region" description="Helical" evidence="8">
    <location>
        <begin position="512"/>
        <end position="531"/>
    </location>
</feature>
<dbReference type="InParanoid" id="A0A0V1BF00"/>
<feature type="transmembrane region" description="Helical" evidence="8">
    <location>
        <begin position="885"/>
        <end position="904"/>
    </location>
</feature>
<dbReference type="InterPro" id="IPR002524">
    <property type="entry name" value="Cation_efflux"/>
</dbReference>
<feature type="non-terminal residue" evidence="11">
    <location>
        <position position="1048"/>
    </location>
</feature>
<keyword evidence="6" id="KW-0406">Ion transport</keyword>
<feature type="transmembrane region" description="Helical" evidence="8">
    <location>
        <begin position="944"/>
        <end position="962"/>
    </location>
</feature>
<feature type="transmembrane region" description="Helical" evidence="8">
    <location>
        <begin position="286"/>
        <end position="304"/>
    </location>
</feature>
<organism evidence="11 12">
    <name type="scientific">Trichinella spiralis</name>
    <name type="common">Trichina worm</name>
    <dbReference type="NCBI Taxonomy" id="6334"/>
    <lineage>
        <taxon>Eukaryota</taxon>
        <taxon>Metazoa</taxon>
        <taxon>Ecdysozoa</taxon>
        <taxon>Nematoda</taxon>
        <taxon>Enoplea</taxon>
        <taxon>Dorylaimia</taxon>
        <taxon>Trichinellida</taxon>
        <taxon>Trichinellidae</taxon>
        <taxon>Trichinella</taxon>
    </lineage>
</organism>